<dbReference type="GO" id="GO:0000122">
    <property type="term" value="P:negative regulation of transcription by RNA polymerase II"/>
    <property type="evidence" value="ECO:0007669"/>
    <property type="project" value="TreeGrafter"/>
</dbReference>
<protein>
    <submittedName>
        <fullName evidence="2">DUF1752-domain-containing protein</fullName>
    </submittedName>
</protein>
<dbReference type="InterPro" id="IPR013860">
    <property type="entry name" value="AreA_GATA"/>
</dbReference>
<sequence length="62" mass="7168">MPITLPDPVLALSMASLQKLNTADVDQLANLWNVFTKCKESIESGRRLENLSWRLWFREAHL</sequence>
<dbReference type="GeneID" id="37017877"/>
<evidence type="ECO:0000259" key="1">
    <source>
        <dbReference type="Pfam" id="PF08550"/>
    </source>
</evidence>
<dbReference type="OrthoDB" id="515401at2759"/>
<organism evidence="2 3">
    <name type="scientific">Meira miltonrushii</name>
    <dbReference type="NCBI Taxonomy" id="1280837"/>
    <lineage>
        <taxon>Eukaryota</taxon>
        <taxon>Fungi</taxon>
        <taxon>Dikarya</taxon>
        <taxon>Basidiomycota</taxon>
        <taxon>Ustilaginomycotina</taxon>
        <taxon>Exobasidiomycetes</taxon>
        <taxon>Exobasidiales</taxon>
        <taxon>Brachybasidiaceae</taxon>
        <taxon>Meira</taxon>
    </lineage>
</organism>
<accession>A0A316VQ30</accession>
<keyword evidence="3" id="KW-1185">Reference proteome</keyword>
<dbReference type="PANTHER" id="PTHR28014:SF1">
    <property type="entry name" value="NEGATIVE REGULATOR OF RAS-CAMP PATHWAY"/>
    <property type="match status" value="1"/>
</dbReference>
<dbReference type="InParanoid" id="A0A316VQ30"/>
<feature type="domain" description="Nitrogen regulatory protein areA GATA-like" evidence="1">
    <location>
        <begin position="31"/>
        <end position="58"/>
    </location>
</feature>
<dbReference type="EMBL" id="KZ819602">
    <property type="protein sequence ID" value="PWN37585.1"/>
    <property type="molecule type" value="Genomic_DNA"/>
</dbReference>
<name>A0A316VQ30_9BASI</name>
<dbReference type="GO" id="GO:0031930">
    <property type="term" value="P:mitochondria-nucleus signaling pathway"/>
    <property type="evidence" value="ECO:0007669"/>
    <property type="project" value="TreeGrafter"/>
</dbReference>
<dbReference type="Proteomes" id="UP000245771">
    <property type="component" value="Unassembled WGS sequence"/>
</dbReference>
<dbReference type="GO" id="GO:0006808">
    <property type="term" value="P:regulation of nitrogen utilization"/>
    <property type="evidence" value="ECO:0007669"/>
    <property type="project" value="TreeGrafter"/>
</dbReference>
<evidence type="ECO:0000313" key="3">
    <source>
        <dbReference type="Proteomes" id="UP000245771"/>
    </source>
</evidence>
<proteinExistence type="predicted"/>
<dbReference type="PANTHER" id="PTHR28014">
    <property type="entry name" value="NEGATIVE REGULATOR OF RAS-CAMP PATHWAY"/>
    <property type="match status" value="1"/>
</dbReference>
<dbReference type="GO" id="GO:0005737">
    <property type="term" value="C:cytoplasm"/>
    <property type="evidence" value="ECO:0007669"/>
    <property type="project" value="TreeGrafter"/>
</dbReference>
<dbReference type="InterPro" id="IPR053043">
    <property type="entry name" value="Ras-cAMP_regulatory"/>
</dbReference>
<dbReference type="Pfam" id="PF08550">
    <property type="entry name" value="GATA_AreA"/>
    <property type="match status" value="1"/>
</dbReference>
<dbReference type="AlphaFoldDB" id="A0A316VQ30"/>
<feature type="non-terminal residue" evidence="2">
    <location>
        <position position="62"/>
    </location>
</feature>
<reference evidence="2 3" key="1">
    <citation type="journal article" date="2018" name="Mol. Biol. Evol.">
        <title>Broad Genomic Sampling Reveals a Smut Pathogenic Ancestry of the Fungal Clade Ustilaginomycotina.</title>
        <authorList>
            <person name="Kijpornyongpan T."/>
            <person name="Mondo S.J."/>
            <person name="Barry K."/>
            <person name="Sandor L."/>
            <person name="Lee J."/>
            <person name="Lipzen A."/>
            <person name="Pangilinan J."/>
            <person name="LaButti K."/>
            <person name="Hainaut M."/>
            <person name="Henrissat B."/>
            <person name="Grigoriev I.V."/>
            <person name="Spatafora J.W."/>
            <person name="Aime M.C."/>
        </authorList>
    </citation>
    <scope>NUCLEOTIDE SEQUENCE [LARGE SCALE GENOMIC DNA]</scope>
    <source>
        <strain evidence="2 3">MCA 3882</strain>
    </source>
</reference>
<dbReference type="RefSeq" id="XP_025357887.1">
    <property type="nucleotide sequence ID" value="XM_025496096.1"/>
</dbReference>
<dbReference type="STRING" id="1280837.A0A316VQ30"/>
<gene>
    <name evidence="2" type="ORF">FA14DRAFT_115178</name>
</gene>
<evidence type="ECO:0000313" key="2">
    <source>
        <dbReference type="EMBL" id="PWN37585.1"/>
    </source>
</evidence>